<protein>
    <submittedName>
        <fullName evidence="2">Uncharacterized protein</fullName>
    </submittedName>
</protein>
<name>A0AAV5ALY0_9AGAM</name>
<organism evidence="2 3">
    <name type="scientific">Clathrus columnatus</name>
    <dbReference type="NCBI Taxonomy" id="1419009"/>
    <lineage>
        <taxon>Eukaryota</taxon>
        <taxon>Fungi</taxon>
        <taxon>Dikarya</taxon>
        <taxon>Basidiomycota</taxon>
        <taxon>Agaricomycotina</taxon>
        <taxon>Agaricomycetes</taxon>
        <taxon>Phallomycetidae</taxon>
        <taxon>Phallales</taxon>
        <taxon>Clathraceae</taxon>
        <taxon>Clathrus</taxon>
    </lineage>
</organism>
<feature type="compositionally biased region" description="Low complexity" evidence="1">
    <location>
        <begin position="191"/>
        <end position="200"/>
    </location>
</feature>
<keyword evidence="3" id="KW-1185">Reference proteome</keyword>
<comment type="caution">
    <text evidence="2">The sequence shown here is derived from an EMBL/GenBank/DDBJ whole genome shotgun (WGS) entry which is preliminary data.</text>
</comment>
<dbReference type="EMBL" id="BPWL01000009">
    <property type="protein sequence ID" value="GJJ14093.1"/>
    <property type="molecule type" value="Genomic_DNA"/>
</dbReference>
<feature type="region of interest" description="Disordered" evidence="1">
    <location>
        <begin position="121"/>
        <end position="248"/>
    </location>
</feature>
<accession>A0AAV5ALY0</accession>
<evidence type="ECO:0000256" key="1">
    <source>
        <dbReference type="SAM" id="MobiDB-lite"/>
    </source>
</evidence>
<dbReference type="PRINTS" id="PR01217">
    <property type="entry name" value="PRICHEXTENSN"/>
</dbReference>
<dbReference type="AlphaFoldDB" id="A0AAV5ALY0"/>
<reference evidence="2" key="1">
    <citation type="submission" date="2021-10" db="EMBL/GenBank/DDBJ databases">
        <title>De novo Genome Assembly of Clathrus columnatus (Basidiomycota, Fungi) Using Illumina and Nanopore Sequence Data.</title>
        <authorList>
            <person name="Ogiso-Tanaka E."/>
            <person name="Itagaki H."/>
            <person name="Hosoya T."/>
            <person name="Hosaka K."/>
        </authorList>
    </citation>
    <scope>NUCLEOTIDE SEQUENCE</scope>
    <source>
        <strain evidence="2">MO-923</strain>
    </source>
</reference>
<dbReference type="Proteomes" id="UP001050691">
    <property type="component" value="Unassembled WGS sequence"/>
</dbReference>
<evidence type="ECO:0000313" key="2">
    <source>
        <dbReference type="EMBL" id="GJJ14093.1"/>
    </source>
</evidence>
<proteinExistence type="predicted"/>
<gene>
    <name evidence="2" type="ORF">Clacol_008350</name>
</gene>
<evidence type="ECO:0000313" key="3">
    <source>
        <dbReference type="Proteomes" id="UP001050691"/>
    </source>
</evidence>
<sequence>MRLENVSSQSHTVVTQTTTISENGGKLATQTNIYSIDFGGPTQTVQGEQVQDSGTISVSAVIASNTLIVEEVMINNGTTETLDLHCNVHDGNQGDCSEVIEVFNSAATMATSATFTQTLPSDGFFGPLPTGGGSSSSSQHPPTPSPSSSNSTAPAPSSSTTSNSPTQNPASPTPSTSSTALSTVSPPPSANPTSPAGTPNPASPTTPNPTPTTPSPNSPNSPTTNSSETGLPIDNSGAPSGLHHFCQW</sequence>
<feature type="compositionally biased region" description="Low complexity" evidence="1">
    <location>
        <begin position="135"/>
        <end position="184"/>
    </location>
</feature>
<feature type="compositionally biased region" description="Pro residues" evidence="1">
    <location>
        <begin position="201"/>
        <end position="219"/>
    </location>
</feature>